<dbReference type="PANTHER" id="PTHR37494:SF1">
    <property type="entry name" value="STAPHYLOCOCCUS AUREUS SURFACE PROTEIN A"/>
    <property type="match status" value="1"/>
</dbReference>
<evidence type="ECO:0000256" key="1">
    <source>
        <dbReference type="SAM" id="MobiDB-lite"/>
    </source>
</evidence>
<name>A0A660LAY4_9ACTN</name>
<dbReference type="SUPFAM" id="SSF49313">
    <property type="entry name" value="Cadherin-like"/>
    <property type="match status" value="2"/>
</dbReference>
<dbReference type="AlphaFoldDB" id="A0A660LAY4"/>
<reference evidence="2 3" key="1">
    <citation type="submission" date="2018-10" db="EMBL/GenBank/DDBJ databases">
        <title>Genomic Encyclopedia of Archaeal and Bacterial Type Strains, Phase II (KMG-II): from individual species to whole genera.</title>
        <authorList>
            <person name="Goeker M."/>
        </authorList>
    </citation>
    <scope>NUCLEOTIDE SEQUENCE [LARGE SCALE GENOMIC DNA]</scope>
    <source>
        <strain evidence="2 3">DSM 14954</strain>
    </source>
</reference>
<sequence>MLKRSSWDKAKGKKAKVATTKRKKTSLRVSVKFAPKGSTPRVTVTGPKKFKRVISKSTTFRKVRPGTYTIVADSIPGQDVTTFATYHQTRAKLRKGVAGWVGVRFMQHVESKTRVAEPSAIQTVQGDPNGVREVVVEDPQALVQPGTVLAAGVGPQTPGGMLVEVAAVRREGDKTIAVGGPAPLTAIGPQAEIEAEPKLEMSKEDFEDAIAAGNPGAGLKRIQPGFSLQDKPKAFAAKSENKGFERPYSCSTGARATIDGDVNFNAGTNVGIAWGGVWAPLTIKAFVGVKLHQDARIEVGIEGEAKCELELDLLPKDYRFSPWTFSVGPVPVVIVPKLNFQVTGEASVGARISTWVEQSLDTEFGVQWDGSKFGPYGSAKASFKTYKPTPSGTLNIKAAIGPKLMFDFYDVAGPYLTADLFMQLKADTAKDPWWRLSGGLQAGGGLRFKVWKFNFDKGIRDIWSEDWTIAKADKPPVPTFTTKTLPDAERGKAYSAKVAATSSRAPLTYAVNSGRLPDGLKLESDGRITGTATGYGTRSVEIAAKDSLGQKALRSYDILTKTPPAVIATTALRGAVTGTPYSAKLEAAGAVTPYTWTVSGGALPAGLRLAGDTITGTPTAIGAATFTVKVRGLDGNEATRAFTVAVDPAPLAIGTTTLPQGKADVAYSQTLSASGGRGTYTWSATNVPAGLAVSAAGVVSGTPTGPSTAPLAVTVKDADGRTKTADVALTIIDLDALTVTTGSLPQGMNGVAYDQALTAFGGRAPYQWSADPSTLPTGLSVAGNKLTGTPTVTGTFNVKLKVTDSRNVSAERTVALELEPPGMTISTSATLPGADQNTAYSTTLATLGGTGPYTWSIDSGTLPTGLTLGASTGEITGTPTTTGTATFTVKVVSADSAVATKQLTLQVYGAPLPARDLDCPTTTWCMAVDSKNNSYTRSASGEWSNAVASGLPATTMYFVPVTCVSETWCMTGNHNGKVATWDGTAWTAIPDVPAYEVWDISCASQTFCVAAGALYDNVQDDTVPRLWKWDGTAWSAPYASSGTRGWSRINCPAVNSCVMIGNPKAGRFDGTTVTVLADQPHPGNSLACTSTTNCFAGYSGYGTSQYNGTAFTPVNVTSGGTTLYIDPVGCSVAGDICVAGGAGATDAPLWTWNGATWTKTSDVAQKSAAIDCGSPTYCVVVSYDGKSRVWNGTTWSPSATFARG</sequence>
<dbReference type="GO" id="GO:0005975">
    <property type="term" value="P:carbohydrate metabolic process"/>
    <property type="evidence" value="ECO:0007669"/>
    <property type="project" value="UniProtKB-ARBA"/>
</dbReference>
<evidence type="ECO:0000313" key="2">
    <source>
        <dbReference type="EMBL" id="RKQ91070.1"/>
    </source>
</evidence>
<dbReference type="Proteomes" id="UP000278962">
    <property type="component" value="Unassembled WGS sequence"/>
</dbReference>
<dbReference type="EMBL" id="RBIL01000001">
    <property type="protein sequence ID" value="RKQ91070.1"/>
    <property type="molecule type" value="Genomic_DNA"/>
</dbReference>
<dbReference type="Pfam" id="PF05345">
    <property type="entry name" value="He_PIG"/>
    <property type="match status" value="5"/>
</dbReference>
<feature type="region of interest" description="Disordered" evidence="1">
    <location>
        <begin position="1"/>
        <end position="22"/>
    </location>
</feature>
<keyword evidence="3" id="KW-1185">Reference proteome</keyword>
<feature type="compositionally biased region" description="Basic and acidic residues" evidence="1">
    <location>
        <begin position="1"/>
        <end position="10"/>
    </location>
</feature>
<evidence type="ECO:0000313" key="3">
    <source>
        <dbReference type="Proteomes" id="UP000278962"/>
    </source>
</evidence>
<dbReference type="GO" id="GO:0016020">
    <property type="term" value="C:membrane"/>
    <property type="evidence" value="ECO:0007669"/>
    <property type="project" value="InterPro"/>
</dbReference>
<dbReference type="InterPro" id="IPR013783">
    <property type="entry name" value="Ig-like_fold"/>
</dbReference>
<feature type="compositionally biased region" description="Basic residues" evidence="1">
    <location>
        <begin position="11"/>
        <end position="22"/>
    </location>
</feature>
<dbReference type="GO" id="GO:0005509">
    <property type="term" value="F:calcium ion binding"/>
    <property type="evidence" value="ECO:0007669"/>
    <property type="project" value="InterPro"/>
</dbReference>
<gene>
    <name evidence="2" type="ORF">C8N24_0886</name>
</gene>
<protein>
    <submittedName>
        <fullName evidence="2">Putative Ig domain-containing protein</fullName>
    </submittedName>
</protein>
<accession>A0A660LAY4</accession>
<organism evidence="2 3">
    <name type="scientific">Solirubrobacter pauli</name>
    <dbReference type="NCBI Taxonomy" id="166793"/>
    <lineage>
        <taxon>Bacteria</taxon>
        <taxon>Bacillati</taxon>
        <taxon>Actinomycetota</taxon>
        <taxon>Thermoleophilia</taxon>
        <taxon>Solirubrobacterales</taxon>
        <taxon>Solirubrobacteraceae</taxon>
        <taxon>Solirubrobacter</taxon>
    </lineage>
</organism>
<proteinExistence type="predicted"/>
<dbReference type="Gene3D" id="2.60.40.10">
    <property type="entry name" value="Immunoglobulins"/>
    <property type="match status" value="5"/>
</dbReference>
<comment type="caution">
    <text evidence="2">The sequence shown here is derived from an EMBL/GenBank/DDBJ whole genome shotgun (WGS) entry which is preliminary data.</text>
</comment>
<dbReference type="InterPro" id="IPR015919">
    <property type="entry name" value="Cadherin-like_sf"/>
</dbReference>
<dbReference type="PANTHER" id="PTHR37494">
    <property type="entry name" value="HEMAGGLUTININ"/>
    <property type="match status" value="1"/>
</dbReference>